<sequence>MPEISGIECETPQAPIQDPFLKSIVLTDVISYLQSDVTMERRRNEGVGEAGDPREGRRPMASSDTIPTCENPVTRPGIDPESVACFPESSLSSLDISNSLTFPGFIVLSQRCDVKQLLASQTPENWRRWSTTSWNTIRQSAPGMGCSRRRQAVASLRHEVHFQSPERKSTYTYIKGTGSPFQFCVCNYSVARTTVSGLGSVLARMQSCLVQSRFPIGWRVASAYGQQRSDMFLACAAIFLACAAAVRGSHGGSSPALCSYRWGKREIPEKTRRPVASSGTIPACEDLGLARPGIEPGSPWWEASRRTTQPPRPLHILTPTIFAKHRLNCNLSDPTGNRIRFAVVGGEQSDSYNTAAPRACRGGMRRREGVRARRVNVPHRRSLALSQQLDLAAPLRVHLERSRCRSDRQQRRATVLHDDRSRMTTARETGVPRHNPLANSIVQHDSHMQKSGVTRRGLNPDRLGGRLTAQPPWPRPSRVSMEQRRNASAGETGNPLGNPSTSGIVRHNSHLRKSGSDLTGDRTRLALVRCDMLTAQPPRPMHNALATKMASLASNSVGTPFANQRLVTYLPDDSSRGGPVDFKSAHFIKTRSPPSKANRVQSPAGSPDFCKRESCRKMPLVDGFSRRSPVSPAPSFQCRFIFTSITLIDSEDLNAKSRPNLFTHSLYREQPLQ</sequence>
<dbReference type="Proteomes" id="UP001159363">
    <property type="component" value="Chromosome 2"/>
</dbReference>
<feature type="region of interest" description="Disordered" evidence="1">
    <location>
        <begin position="430"/>
        <end position="518"/>
    </location>
</feature>
<organism evidence="2 3">
    <name type="scientific">Dryococelus australis</name>
    <dbReference type="NCBI Taxonomy" id="614101"/>
    <lineage>
        <taxon>Eukaryota</taxon>
        <taxon>Metazoa</taxon>
        <taxon>Ecdysozoa</taxon>
        <taxon>Arthropoda</taxon>
        <taxon>Hexapoda</taxon>
        <taxon>Insecta</taxon>
        <taxon>Pterygota</taxon>
        <taxon>Neoptera</taxon>
        <taxon>Polyneoptera</taxon>
        <taxon>Phasmatodea</taxon>
        <taxon>Verophasmatodea</taxon>
        <taxon>Anareolatae</taxon>
        <taxon>Phasmatidae</taxon>
        <taxon>Eurycanthinae</taxon>
        <taxon>Dryococelus</taxon>
    </lineage>
</organism>
<comment type="caution">
    <text evidence="2">The sequence shown here is derived from an EMBL/GenBank/DDBJ whole genome shotgun (WGS) entry which is preliminary data.</text>
</comment>
<name>A0ABQ9IDE4_9NEOP</name>
<reference evidence="2 3" key="1">
    <citation type="submission" date="2023-02" db="EMBL/GenBank/DDBJ databases">
        <title>LHISI_Scaffold_Assembly.</title>
        <authorList>
            <person name="Stuart O.P."/>
            <person name="Cleave R."/>
            <person name="Magrath M.J.L."/>
            <person name="Mikheyev A.S."/>
        </authorList>
    </citation>
    <scope>NUCLEOTIDE SEQUENCE [LARGE SCALE GENOMIC DNA]</scope>
    <source>
        <strain evidence="2">Daus_M_001</strain>
        <tissue evidence="2">Leg muscle</tissue>
    </source>
</reference>
<evidence type="ECO:0000313" key="3">
    <source>
        <dbReference type="Proteomes" id="UP001159363"/>
    </source>
</evidence>
<dbReference type="EMBL" id="JARBHB010000002">
    <property type="protein sequence ID" value="KAJ8893903.1"/>
    <property type="molecule type" value="Genomic_DNA"/>
</dbReference>
<accession>A0ABQ9IDE4</accession>
<feature type="compositionally biased region" description="Polar residues" evidence="1">
    <location>
        <begin position="489"/>
        <end position="503"/>
    </location>
</feature>
<evidence type="ECO:0000313" key="2">
    <source>
        <dbReference type="EMBL" id="KAJ8893903.1"/>
    </source>
</evidence>
<feature type="region of interest" description="Disordered" evidence="1">
    <location>
        <begin position="41"/>
        <end position="74"/>
    </location>
</feature>
<feature type="compositionally biased region" description="Basic and acidic residues" evidence="1">
    <location>
        <begin position="41"/>
        <end position="58"/>
    </location>
</feature>
<protein>
    <submittedName>
        <fullName evidence="2">Uncharacterized protein</fullName>
    </submittedName>
</protein>
<keyword evidence="3" id="KW-1185">Reference proteome</keyword>
<gene>
    <name evidence="2" type="ORF">PR048_006504</name>
</gene>
<evidence type="ECO:0000256" key="1">
    <source>
        <dbReference type="SAM" id="MobiDB-lite"/>
    </source>
</evidence>
<proteinExistence type="predicted"/>